<protein>
    <submittedName>
        <fullName evidence="1">Uncharacterized protein</fullName>
    </submittedName>
</protein>
<dbReference type="KEGG" id="hhg:XM38_040930"/>
<accession>A0A1Z3HS43</accession>
<reference evidence="1 2" key="1">
    <citation type="journal article" date="2016" name="Biochim. Biophys. Acta">
        <title>Characterization of red-shifted phycobilisomes isolated from the chlorophyll f-containing cyanobacterium Halomicronema hongdechloris.</title>
        <authorList>
            <person name="Li Y."/>
            <person name="Lin Y."/>
            <person name="Garvey C.J."/>
            <person name="Birch D."/>
            <person name="Corkery R.W."/>
            <person name="Loughlin P.C."/>
            <person name="Scheer H."/>
            <person name="Willows R.D."/>
            <person name="Chen M."/>
        </authorList>
    </citation>
    <scope>NUCLEOTIDE SEQUENCE [LARGE SCALE GENOMIC DNA]</scope>
    <source>
        <strain evidence="1 2">C2206</strain>
    </source>
</reference>
<evidence type="ECO:0000313" key="2">
    <source>
        <dbReference type="Proteomes" id="UP000191901"/>
    </source>
</evidence>
<organism evidence="1 2">
    <name type="scientific">Halomicronema hongdechloris C2206</name>
    <dbReference type="NCBI Taxonomy" id="1641165"/>
    <lineage>
        <taxon>Bacteria</taxon>
        <taxon>Bacillati</taxon>
        <taxon>Cyanobacteriota</taxon>
        <taxon>Cyanophyceae</taxon>
        <taxon>Nodosilineales</taxon>
        <taxon>Nodosilineaceae</taxon>
        <taxon>Halomicronema</taxon>
    </lineage>
</organism>
<evidence type="ECO:0000313" key="1">
    <source>
        <dbReference type="EMBL" id="ASC73131.1"/>
    </source>
</evidence>
<dbReference type="Proteomes" id="UP000191901">
    <property type="component" value="Chromosome"/>
</dbReference>
<name>A0A1Z3HS43_9CYAN</name>
<sequence length="153" mass="17123">MDFFAFFLLLSSFPLRSPRTPTTRAFRRPGPRGKACRLVVQDRIASAGTRWTFLPSSFCFHPFPYAPLGLLRPGRSAALDPAEKPVGWSFKIALHQRGHDGLFAFFLLLSSFPLRSPRTPMTRANRLWCSQSGSTGATEPNRLWCMAFSQASA</sequence>
<gene>
    <name evidence="1" type="ORF">XM38_040930</name>
</gene>
<dbReference type="AlphaFoldDB" id="A0A1Z3HS43"/>
<proteinExistence type="predicted"/>
<keyword evidence="2" id="KW-1185">Reference proteome</keyword>
<dbReference type="EMBL" id="CP021983">
    <property type="protein sequence ID" value="ASC73131.1"/>
    <property type="molecule type" value="Genomic_DNA"/>
</dbReference>